<dbReference type="Pfam" id="PF14541">
    <property type="entry name" value="TAXi_C"/>
    <property type="match status" value="1"/>
</dbReference>
<evidence type="ECO:0000256" key="1">
    <source>
        <dbReference type="ARBA" id="ARBA00007447"/>
    </source>
</evidence>
<dbReference type="PANTHER" id="PTHR47965">
    <property type="entry name" value="ASPARTYL PROTEASE-RELATED"/>
    <property type="match status" value="1"/>
</dbReference>
<dbReference type="InterPro" id="IPR001461">
    <property type="entry name" value="Aspartic_peptidase_A1"/>
</dbReference>
<comment type="similarity">
    <text evidence="1">Belongs to the peptidase A1 family.</text>
</comment>
<feature type="non-terminal residue" evidence="3">
    <location>
        <position position="1"/>
    </location>
</feature>
<reference evidence="3" key="1">
    <citation type="journal article" date="2019" name="Sci. Rep.">
        <title>Draft genome of Tanacetum cinerariifolium, the natural source of mosquito coil.</title>
        <authorList>
            <person name="Yamashiro T."/>
            <person name="Shiraishi A."/>
            <person name="Satake H."/>
            <person name="Nakayama K."/>
        </authorList>
    </citation>
    <scope>NUCLEOTIDE SEQUENCE</scope>
</reference>
<accession>A0A699R1Q2</accession>
<dbReference type="GO" id="GO:0004190">
    <property type="term" value="F:aspartic-type endopeptidase activity"/>
    <property type="evidence" value="ECO:0007669"/>
    <property type="project" value="InterPro"/>
</dbReference>
<sequence>TNGTQAALKVPDILLNLQGEKNWTISTANSIKQVTEEVACLALVDSGAKSEHAIIIGTHQFEDNFLLFDLENSSFGFSSSLLHKQTSCAKFL</sequence>
<proteinExistence type="inferred from homology"/>
<feature type="domain" description="Peptidase A1" evidence="2">
    <location>
        <begin position="1"/>
        <end position="78"/>
    </location>
</feature>
<dbReference type="PANTHER" id="PTHR47965:SF63">
    <property type="entry name" value="OS01G0937200 PROTEIN"/>
    <property type="match status" value="1"/>
</dbReference>
<dbReference type="InterPro" id="IPR021109">
    <property type="entry name" value="Peptidase_aspartic_dom_sf"/>
</dbReference>
<dbReference type="PROSITE" id="PS51767">
    <property type="entry name" value="PEPTIDASE_A1"/>
    <property type="match status" value="1"/>
</dbReference>
<comment type="caution">
    <text evidence="3">The sequence shown here is derived from an EMBL/GenBank/DDBJ whole genome shotgun (WGS) entry which is preliminary data.</text>
</comment>
<dbReference type="SUPFAM" id="SSF50630">
    <property type="entry name" value="Acid proteases"/>
    <property type="match status" value="1"/>
</dbReference>
<evidence type="ECO:0000259" key="2">
    <source>
        <dbReference type="PROSITE" id="PS51767"/>
    </source>
</evidence>
<gene>
    <name evidence="3" type="ORF">Tci_852070</name>
</gene>
<evidence type="ECO:0000313" key="3">
    <source>
        <dbReference type="EMBL" id="GFC80100.1"/>
    </source>
</evidence>
<protein>
    <submittedName>
        <fullName evidence="3">Putative aspartic peptidase A1 family</fullName>
    </submittedName>
</protein>
<name>A0A699R1Q2_TANCI</name>
<dbReference type="AlphaFoldDB" id="A0A699R1Q2"/>
<dbReference type="InterPro" id="IPR033121">
    <property type="entry name" value="PEPTIDASE_A1"/>
</dbReference>
<dbReference type="Gene3D" id="2.40.70.10">
    <property type="entry name" value="Acid Proteases"/>
    <property type="match status" value="1"/>
</dbReference>
<dbReference type="InterPro" id="IPR032799">
    <property type="entry name" value="TAXi_C"/>
</dbReference>
<dbReference type="EMBL" id="BKCJ011073527">
    <property type="protein sequence ID" value="GFC80100.1"/>
    <property type="molecule type" value="Genomic_DNA"/>
</dbReference>
<organism evidence="3">
    <name type="scientific">Tanacetum cinerariifolium</name>
    <name type="common">Dalmatian daisy</name>
    <name type="synonym">Chrysanthemum cinerariifolium</name>
    <dbReference type="NCBI Taxonomy" id="118510"/>
    <lineage>
        <taxon>Eukaryota</taxon>
        <taxon>Viridiplantae</taxon>
        <taxon>Streptophyta</taxon>
        <taxon>Embryophyta</taxon>
        <taxon>Tracheophyta</taxon>
        <taxon>Spermatophyta</taxon>
        <taxon>Magnoliopsida</taxon>
        <taxon>eudicotyledons</taxon>
        <taxon>Gunneridae</taxon>
        <taxon>Pentapetalae</taxon>
        <taxon>asterids</taxon>
        <taxon>campanulids</taxon>
        <taxon>Asterales</taxon>
        <taxon>Asteraceae</taxon>
        <taxon>Asteroideae</taxon>
        <taxon>Anthemideae</taxon>
        <taxon>Anthemidinae</taxon>
        <taxon>Tanacetum</taxon>
    </lineage>
</organism>
<dbReference type="GO" id="GO:0006508">
    <property type="term" value="P:proteolysis"/>
    <property type="evidence" value="ECO:0007669"/>
    <property type="project" value="InterPro"/>
</dbReference>